<reference evidence="7 8" key="1">
    <citation type="journal article" date="2022" name="Front. Cell. Infect. Microbiol.">
        <title>The Genomes of Two Strains of Taenia crassiceps the Animal Model for the Study of Human Cysticercosis.</title>
        <authorList>
            <person name="Bobes R.J."/>
            <person name="Estrada K."/>
            <person name="Rios-Valencia D.G."/>
            <person name="Calderon-Gallegos A."/>
            <person name="de la Torre P."/>
            <person name="Carrero J.C."/>
            <person name="Sanchez-Flores A."/>
            <person name="Laclette J.P."/>
        </authorList>
    </citation>
    <scope>NUCLEOTIDE SEQUENCE [LARGE SCALE GENOMIC DNA]</scope>
    <source>
        <strain evidence="7">WFUcys</strain>
    </source>
</reference>
<feature type="domain" description="RING-type" evidence="6">
    <location>
        <begin position="15"/>
        <end position="60"/>
    </location>
</feature>
<protein>
    <submittedName>
        <fullName evidence="7">RING-H2 finger protein ATL80</fullName>
    </submittedName>
</protein>
<dbReference type="Gene3D" id="3.30.40.10">
    <property type="entry name" value="Zinc/RING finger domain, C3HC4 (zinc finger)"/>
    <property type="match status" value="1"/>
</dbReference>
<dbReference type="SUPFAM" id="SSF57850">
    <property type="entry name" value="RING/U-box"/>
    <property type="match status" value="1"/>
</dbReference>
<feature type="region of interest" description="Disordered" evidence="5">
    <location>
        <begin position="88"/>
        <end position="173"/>
    </location>
</feature>
<proteinExistence type="predicted"/>
<feature type="compositionally biased region" description="Polar residues" evidence="5">
    <location>
        <begin position="90"/>
        <end position="106"/>
    </location>
</feature>
<comment type="caution">
    <text evidence="7">The sequence shown here is derived from an EMBL/GenBank/DDBJ whole genome shotgun (WGS) entry which is preliminary data.</text>
</comment>
<evidence type="ECO:0000313" key="7">
    <source>
        <dbReference type="EMBL" id="KAL5112803.1"/>
    </source>
</evidence>
<gene>
    <name evidence="7" type="ORF">TcWFU_008771</name>
</gene>
<dbReference type="PANTHER" id="PTHR45931:SF3">
    <property type="entry name" value="RING ZINC FINGER-CONTAINING PROTEIN"/>
    <property type="match status" value="1"/>
</dbReference>
<dbReference type="Pfam" id="PF13639">
    <property type="entry name" value="zf-RING_2"/>
    <property type="match status" value="1"/>
</dbReference>
<dbReference type="InterPro" id="IPR001841">
    <property type="entry name" value="Znf_RING"/>
</dbReference>
<dbReference type="SMART" id="SM00184">
    <property type="entry name" value="RING"/>
    <property type="match status" value="1"/>
</dbReference>
<name>A0ABR4QSL2_9CEST</name>
<evidence type="ECO:0000259" key="6">
    <source>
        <dbReference type="PROSITE" id="PS50089"/>
    </source>
</evidence>
<keyword evidence="3" id="KW-0862">Zinc</keyword>
<evidence type="ECO:0000256" key="1">
    <source>
        <dbReference type="ARBA" id="ARBA00022723"/>
    </source>
</evidence>
<dbReference type="PANTHER" id="PTHR45931">
    <property type="entry name" value="SI:CH211-59O9.10"/>
    <property type="match status" value="1"/>
</dbReference>
<evidence type="ECO:0000256" key="5">
    <source>
        <dbReference type="SAM" id="MobiDB-lite"/>
    </source>
</evidence>
<evidence type="ECO:0000256" key="3">
    <source>
        <dbReference type="ARBA" id="ARBA00022833"/>
    </source>
</evidence>
<keyword evidence="2 4" id="KW-0863">Zinc-finger</keyword>
<feature type="compositionally biased region" description="Polar residues" evidence="5">
    <location>
        <begin position="113"/>
        <end position="125"/>
    </location>
</feature>
<dbReference type="EMBL" id="JAKROA010000001">
    <property type="protein sequence ID" value="KAL5112803.1"/>
    <property type="molecule type" value="Genomic_DNA"/>
</dbReference>
<dbReference type="PROSITE" id="PS50089">
    <property type="entry name" value="ZF_RING_2"/>
    <property type="match status" value="1"/>
</dbReference>
<dbReference type="InterPro" id="IPR013083">
    <property type="entry name" value="Znf_RING/FYVE/PHD"/>
</dbReference>
<accession>A0ABR4QSL2</accession>
<dbReference type="InterPro" id="IPR051834">
    <property type="entry name" value="RING_finger_E3_ligase"/>
</dbReference>
<evidence type="ECO:0000256" key="2">
    <source>
        <dbReference type="ARBA" id="ARBA00022771"/>
    </source>
</evidence>
<dbReference type="Proteomes" id="UP001651158">
    <property type="component" value="Unassembled WGS sequence"/>
</dbReference>
<organism evidence="7 8">
    <name type="scientific">Taenia crassiceps</name>
    <dbReference type="NCBI Taxonomy" id="6207"/>
    <lineage>
        <taxon>Eukaryota</taxon>
        <taxon>Metazoa</taxon>
        <taxon>Spiralia</taxon>
        <taxon>Lophotrochozoa</taxon>
        <taxon>Platyhelminthes</taxon>
        <taxon>Cestoda</taxon>
        <taxon>Eucestoda</taxon>
        <taxon>Cyclophyllidea</taxon>
        <taxon>Taeniidae</taxon>
        <taxon>Taenia</taxon>
    </lineage>
</organism>
<evidence type="ECO:0000256" key="4">
    <source>
        <dbReference type="PROSITE-ProRule" id="PRU00175"/>
    </source>
</evidence>
<keyword evidence="8" id="KW-1185">Reference proteome</keyword>
<keyword evidence="1" id="KW-0479">Metal-binding</keyword>
<sequence>MAHGENVERSGLKNCEIGELESRSEYESGHKLRHLPCGHGFHQECIDTWLGTAETCPKCRKNVVGCLRRLQTKELHIRSQSLTKPLPSLRVSSVATPGTAESSTTKPHCPVSVNHTRSSTLRNQLAEQRRAAEAQTTSASMPISVPRTHGTIGAKPSGQAIKPPLPHAASAQSSKVKSDMESTGLATINTTSTATNISTLDPGTTSANPTTTLLLPPQPIQDTPSVANLQKNGAEISQEARKKAVEAALKRYKCARQASCEQLFQEK</sequence>
<evidence type="ECO:0000313" key="8">
    <source>
        <dbReference type="Proteomes" id="UP001651158"/>
    </source>
</evidence>